<protein>
    <submittedName>
        <fullName evidence="9">Iron (Metal) dependent repressor, DtxR family</fullName>
    </submittedName>
</protein>
<dbReference type="PROSITE" id="PS50944">
    <property type="entry name" value="HTH_DTXR"/>
    <property type="match status" value="1"/>
</dbReference>
<dbReference type="InterPro" id="IPR036421">
    <property type="entry name" value="Fe_dep_repressor_sf"/>
</dbReference>
<dbReference type="InterPro" id="IPR036390">
    <property type="entry name" value="WH_DNA-bd_sf"/>
</dbReference>
<dbReference type="SMART" id="SM00529">
    <property type="entry name" value="HTH_DTXR"/>
    <property type="match status" value="1"/>
</dbReference>
<keyword evidence="4" id="KW-0408">Iron</keyword>
<evidence type="ECO:0000259" key="8">
    <source>
        <dbReference type="PROSITE" id="PS50944"/>
    </source>
</evidence>
<keyword evidence="5" id="KW-0805">Transcription regulation</keyword>
<dbReference type="Pfam" id="PF01325">
    <property type="entry name" value="Fe_dep_repress"/>
    <property type="match status" value="1"/>
</dbReference>
<dbReference type="InterPro" id="IPR022689">
    <property type="entry name" value="Iron_dep_repressor"/>
</dbReference>
<dbReference type="SUPFAM" id="SSF46785">
    <property type="entry name" value="Winged helix' DNA-binding domain"/>
    <property type="match status" value="1"/>
</dbReference>
<dbReference type="InterPro" id="IPR050536">
    <property type="entry name" value="DtxR_MntR_Metal-Reg"/>
</dbReference>
<evidence type="ECO:0000313" key="9">
    <source>
        <dbReference type="EMBL" id="SEA32795.1"/>
    </source>
</evidence>
<keyword evidence="6" id="KW-0238">DNA-binding</keyword>
<dbReference type="GO" id="GO:0046983">
    <property type="term" value="F:protein dimerization activity"/>
    <property type="evidence" value="ECO:0007669"/>
    <property type="project" value="InterPro"/>
</dbReference>
<evidence type="ECO:0000256" key="4">
    <source>
        <dbReference type="ARBA" id="ARBA00023004"/>
    </source>
</evidence>
<feature type="domain" description="HTH dtxR-type" evidence="8">
    <location>
        <begin position="1"/>
        <end position="64"/>
    </location>
</feature>
<dbReference type="GO" id="GO:0046914">
    <property type="term" value="F:transition metal ion binding"/>
    <property type="evidence" value="ECO:0007669"/>
    <property type="project" value="InterPro"/>
</dbReference>
<dbReference type="Gene3D" id="1.10.60.10">
    <property type="entry name" value="Iron dependent repressor, metal binding and dimerisation domain"/>
    <property type="match status" value="1"/>
</dbReference>
<dbReference type="RefSeq" id="WP_092635653.1">
    <property type="nucleotide sequence ID" value="NZ_FNQT01000005.1"/>
</dbReference>
<dbReference type="InterPro" id="IPR036388">
    <property type="entry name" value="WH-like_DNA-bd_sf"/>
</dbReference>
<evidence type="ECO:0000313" key="10">
    <source>
        <dbReference type="Proteomes" id="UP000236755"/>
    </source>
</evidence>
<dbReference type="Pfam" id="PF04023">
    <property type="entry name" value="FeoA"/>
    <property type="match status" value="1"/>
</dbReference>
<evidence type="ECO:0000256" key="1">
    <source>
        <dbReference type="ARBA" id="ARBA00004496"/>
    </source>
</evidence>
<keyword evidence="10" id="KW-1185">Reference proteome</keyword>
<dbReference type="GO" id="GO:0005737">
    <property type="term" value="C:cytoplasm"/>
    <property type="evidence" value="ECO:0007669"/>
    <property type="project" value="UniProtKB-SubCell"/>
</dbReference>
<name>A0A1H4A9Y3_9EURY</name>
<evidence type="ECO:0000256" key="3">
    <source>
        <dbReference type="ARBA" id="ARBA00011738"/>
    </source>
</evidence>
<evidence type="ECO:0000256" key="7">
    <source>
        <dbReference type="ARBA" id="ARBA00023163"/>
    </source>
</evidence>
<comment type="similarity">
    <text evidence="2">Belongs to the DtxR/MntR family.</text>
</comment>
<dbReference type="FunFam" id="1.10.60.10:FF:000004">
    <property type="entry name" value="DtxR family transcriptional regulator"/>
    <property type="match status" value="1"/>
</dbReference>
<gene>
    <name evidence="9" type="ORF">SAMN04488065_2687</name>
</gene>
<accession>A0A1H4A9Y3</accession>
<dbReference type="STRING" id="555874.SAMN04488065_2687"/>
<dbReference type="EMBL" id="FNQT01000005">
    <property type="protein sequence ID" value="SEA32795.1"/>
    <property type="molecule type" value="Genomic_DNA"/>
</dbReference>
<organism evidence="9 10">
    <name type="scientific">Haloplanus vescus</name>
    <dbReference type="NCBI Taxonomy" id="555874"/>
    <lineage>
        <taxon>Archaea</taxon>
        <taxon>Methanobacteriati</taxon>
        <taxon>Methanobacteriota</taxon>
        <taxon>Stenosarchaea group</taxon>
        <taxon>Halobacteria</taxon>
        <taxon>Halobacteriales</taxon>
        <taxon>Haloferacaceae</taxon>
        <taxon>Haloplanus</taxon>
    </lineage>
</organism>
<keyword evidence="7" id="KW-0804">Transcription</keyword>
<dbReference type="InterPro" id="IPR008988">
    <property type="entry name" value="Transcriptional_repressor_C"/>
</dbReference>
<reference evidence="9 10" key="1">
    <citation type="submission" date="2016-10" db="EMBL/GenBank/DDBJ databases">
        <authorList>
            <person name="de Groot N.N."/>
        </authorList>
    </citation>
    <scope>NUCLEOTIDE SEQUENCE [LARGE SCALE GENOMIC DNA]</scope>
    <source>
        <strain evidence="9 10">CGMCC 1.8712</strain>
    </source>
</reference>
<comment type="subcellular location">
    <subcellularLocation>
        <location evidence="1">Cytoplasm</location>
    </subcellularLocation>
</comment>
<dbReference type="Gene3D" id="1.10.10.10">
    <property type="entry name" value="Winged helix-like DNA-binding domain superfamily/Winged helix DNA-binding domain"/>
    <property type="match status" value="1"/>
</dbReference>
<dbReference type="GO" id="GO:0003677">
    <property type="term" value="F:DNA binding"/>
    <property type="evidence" value="ECO:0007669"/>
    <property type="project" value="UniProtKB-KW"/>
</dbReference>
<dbReference type="InterPro" id="IPR001367">
    <property type="entry name" value="Fe_dep_repressor"/>
</dbReference>
<dbReference type="Gene3D" id="2.30.30.90">
    <property type="match status" value="1"/>
</dbReference>
<dbReference type="SMART" id="SM00899">
    <property type="entry name" value="FeoA"/>
    <property type="match status" value="1"/>
</dbReference>
<dbReference type="GO" id="GO:0003700">
    <property type="term" value="F:DNA-binding transcription factor activity"/>
    <property type="evidence" value="ECO:0007669"/>
    <property type="project" value="InterPro"/>
</dbReference>
<dbReference type="Pfam" id="PF02742">
    <property type="entry name" value="Fe_dep_repr_C"/>
    <property type="match status" value="1"/>
</dbReference>
<evidence type="ECO:0000256" key="5">
    <source>
        <dbReference type="ARBA" id="ARBA00023015"/>
    </source>
</evidence>
<comment type="subunit">
    <text evidence="3">Homodimer.</text>
</comment>
<sequence>MLSAIMEDYLKAIYYLQDETDERVRTSTLAEHMDVEQPSVTSMVKKLAERDFVHYEPYKGVVLTDTGIPVALEIIRHHRLLERYLTERLEYDWAEVHDEADRLEHHISSQFADRIAEQLGNPAVDPHGDPIPTADLDVSPLQSGETLADQQVGDKVRIERVPDNDPDLLRYLSEHEITPTTVVEIVETTSFGMVTLVPDGTDERVVLPEEVARSITAQTLAGSSN</sequence>
<dbReference type="InterPro" id="IPR038157">
    <property type="entry name" value="FeoA_core_dom"/>
</dbReference>
<dbReference type="InterPro" id="IPR022687">
    <property type="entry name" value="HTH_DTXR"/>
</dbReference>
<proteinExistence type="inferred from homology"/>
<dbReference type="Proteomes" id="UP000236755">
    <property type="component" value="Unassembled WGS sequence"/>
</dbReference>
<dbReference type="OrthoDB" id="24735at2157"/>
<dbReference type="PANTHER" id="PTHR33238">
    <property type="entry name" value="IRON (METAL) DEPENDENT REPRESSOR, DTXR FAMILY"/>
    <property type="match status" value="1"/>
</dbReference>
<dbReference type="AlphaFoldDB" id="A0A1H4A9Y3"/>
<dbReference type="PANTHER" id="PTHR33238:SF7">
    <property type="entry name" value="IRON-DEPENDENT TRANSCRIPTIONAL REGULATOR"/>
    <property type="match status" value="1"/>
</dbReference>
<dbReference type="SUPFAM" id="SSF47979">
    <property type="entry name" value="Iron-dependent repressor protein, dimerization domain"/>
    <property type="match status" value="1"/>
</dbReference>
<dbReference type="InterPro" id="IPR007167">
    <property type="entry name" value="Fe-transptr_FeoA-like"/>
</dbReference>
<dbReference type="SUPFAM" id="SSF50037">
    <property type="entry name" value="C-terminal domain of transcriptional repressors"/>
    <property type="match status" value="1"/>
</dbReference>
<evidence type="ECO:0000256" key="6">
    <source>
        <dbReference type="ARBA" id="ARBA00023125"/>
    </source>
</evidence>
<evidence type="ECO:0000256" key="2">
    <source>
        <dbReference type="ARBA" id="ARBA00007871"/>
    </source>
</evidence>